<dbReference type="Proteomes" id="UP001500843">
    <property type="component" value="Unassembled WGS sequence"/>
</dbReference>
<keyword evidence="3" id="KW-0378">Hydrolase</keyword>
<organism evidence="3 4">
    <name type="scientific">Promicromonospora umidemergens</name>
    <dbReference type="NCBI Taxonomy" id="629679"/>
    <lineage>
        <taxon>Bacteria</taxon>
        <taxon>Bacillati</taxon>
        <taxon>Actinomycetota</taxon>
        <taxon>Actinomycetes</taxon>
        <taxon>Micrococcales</taxon>
        <taxon>Promicromonosporaceae</taxon>
        <taxon>Promicromonospora</taxon>
    </lineage>
</organism>
<comment type="caution">
    <text evidence="3">The sequence shown here is derived from an EMBL/GenBank/DDBJ whole genome shotgun (WGS) entry which is preliminary data.</text>
</comment>
<dbReference type="InterPro" id="IPR005135">
    <property type="entry name" value="Endo/exonuclease/phosphatase"/>
</dbReference>
<accession>A0ABP8WXZ2</accession>
<keyword evidence="3" id="KW-0255">Endonuclease</keyword>
<dbReference type="EMBL" id="BAABHM010000007">
    <property type="protein sequence ID" value="GAA4695418.1"/>
    <property type="molecule type" value="Genomic_DNA"/>
</dbReference>
<feature type="signal peptide" evidence="1">
    <location>
        <begin position="1"/>
        <end position="33"/>
    </location>
</feature>
<keyword evidence="4" id="KW-1185">Reference proteome</keyword>
<evidence type="ECO:0000313" key="4">
    <source>
        <dbReference type="Proteomes" id="UP001500843"/>
    </source>
</evidence>
<dbReference type="PROSITE" id="PS51318">
    <property type="entry name" value="TAT"/>
    <property type="match status" value="1"/>
</dbReference>
<keyword evidence="1" id="KW-0732">Signal</keyword>
<feature type="domain" description="Endonuclease/exonuclease/phosphatase" evidence="2">
    <location>
        <begin position="62"/>
        <end position="309"/>
    </location>
</feature>
<dbReference type="Pfam" id="PF03372">
    <property type="entry name" value="Exo_endo_phos"/>
    <property type="match status" value="1"/>
</dbReference>
<reference evidence="4" key="1">
    <citation type="journal article" date="2019" name="Int. J. Syst. Evol. Microbiol.">
        <title>The Global Catalogue of Microorganisms (GCM) 10K type strain sequencing project: providing services to taxonomists for standard genome sequencing and annotation.</title>
        <authorList>
            <consortium name="The Broad Institute Genomics Platform"/>
            <consortium name="The Broad Institute Genome Sequencing Center for Infectious Disease"/>
            <person name="Wu L."/>
            <person name="Ma J."/>
        </authorList>
    </citation>
    <scope>NUCLEOTIDE SEQUENCE [LARGE SCALE GENOMIC DNA]</scope>
    <source>
        <strain evidence="4">JCM 17975</strain>
    </source>
</reference>
<name>A0ABP8WXZ2_9MICO</name>
<sequence length="318" mass="34382">MSTTPGSTPGISRRTMLAAAGAMGALGASAALASPAAAQSAQSARAGKPVIGRARGELLHAMSFNIRYDRVGQTHPGEPDYWPERAPLTTEFLRLEQPTVLGVQEVLFHQLSAVEEGLGRHYKMVGFGRDGGAGGEYSGIFYDARRLTVKWWDQLWLSDTPKVMGSATWGNTVTRIVTWAELHDTVTGRDFVHINSHFDHQSENARRRSAQVVRDQVAEAGLPVVFTADVNAAAESSAPYDTLVTDGGLQDTWLAADKQLTPYAGTFPGYETPDPNGTRIDWILATPGVEVRSAAINTWTKDGRFPSDHAPVQALLKI</sequence>
<dbReference type="RefSeq" id="WP_253870804.1">
    <property type="nucleotide sequence ID" value="NZ_BAABHM010000007.1"/>
</dbReference>
<dbReference type="SUPFAM" id="SSF56219">
    <property type="entry name" value="DNase I-like"/>
    <property type="match status" value="1"/>
</dbReference>
<evidence type="ECO:0000256" key="1">
    <source>
        <dbReference type="SAM" id="SignalP"/>
    </source>
</evidence>
<dbReference type="GO" id="GO:0004519">
    <property type="term" value="F:endonuclease activity"/>
    <property type="evidence" value="ECO:0007669"/>
    <property type="project" value="UniProtKB-KW"/>
</dbReference>
<dbReference type="CDD" id="cd09083">
    <property type="entry name" value="EEP-1"/>
    <property type="match status" value="1"/>
</dbReference>
<dbReference type="InterPro" id="IPR036691">
    <property type="entry name" value="Endo/exonu/phosph_ase_sf"/>
</dbReference>
<proteinExistence type="predicted"/>
<protein>
    <submittedName>
        <fullName evidence="3">Endonuclease/exonuclease/phosphatase family protein</fullName>
    </submittedName>
</protein>
<evidence type="ECO:0000313" key="3">
    <source>
        <dbReference type="EMBL" id="GAA4695418.1"/>
    </source>
</evidence>
<keyword evidence="3" id="KW-0540">Nuclease</keyword>
<dbReference type="Gene3D" id="3.60.10.10">
    <property type="entry name" value="Endonuclease/exonuclease/phosphatase"/>
    <property type="match status" value="1"/>
</dbReference>
<gene>
    <name evidence="3" type="ORF">GCM10023198_14150</name>
</gene>
<feature type="chain" id="PRO_5047201850" evidence="1">
    <location>
        <begin position="34"/>
        <end position="318"/>
    </location>
</feature>
<dbReference type="InterPro" id="IPR006311">
    <property type="entry name" value="TAT_signal"/>
</dbReference>
<evidence type="ECO:0000259" key="2">
    <source>
        <dbReference type="Pfam" id="PF03372"/>
    </source>
</evidence>